<gene>
    <name evidence="3" type="ORF">EFD55_18400</name>
    <name evidence="2" type="ORF">FHS26_003673</name>
</gene>
<organism evidence="3 4">
    <name type="scientific">Rhizobium pisi</name>
    <dbReference type="NCBI Taxonomy" id="574561"/>
    <lineage>
        <taxon>Bacteria</taxon>
        <taxon>Pseudomonadati</taxon>
        <taxon>Pseudomonadota</taxon>
        <taxon>Alphaproteobacteria</taxon>
        <taxon>Hyphomicrobiales</taxon>
        <taxon>Rhizobiaceae</taxon>
        <taxon>Rhizobium/Agrobacterium group</taxon>
        <taxon>Rhizobium</taxon>
    </lineage>
</organism>
<dbReference type="AlphaFoldDB" id="A0A427MXC5"/>
<keyword evidence="5" id="KW-1185">Reference proteome</keyword>
<evidence type="ECO:0000313" key="3">
    <source>
        <dbReference type="EMBL" id="RSB75794.1"/>
    </source>
</evidence>
<evidence type="ECO:0000313" key="4">
    <source>
        <dbReference type="Proteomes" id="UP000277279"/>
    </source>
</evidence>
<dbReference type="Proteomes" id="UP000518315">
    <property type="component" value="Unassembled WGS sequence"/>
</dbReference>
<name>A0A427MXC5_9HYPH</name>
<reference evidence="2 5" key="2">
    <citation type="submission" date="2020-08" db="EMBL/GenBank/DDBJ databases">
        <title>Genomic Encyclopedia of Type Strains, Phase III (KMG-III): the genomes of soil and plant-associated and newly described type strains.</title>
        <authorList>
            <person name="Whitman W."/>
        </authorList>
    </citation>
    <scope>NUCLEOTIDE SEQUENCE [LARGE SCALE GENOMIC DNA]</scope>
    <source>
        <strain evidence="2 5">CECT 4113</strain>
    </source>
</reference>
<dbReference type="OrthoDB" id="9792687at2"/>
<dbReference type="Proteomes" id="UP000277279">
    <property type="component" value="Unassembled WGS sequence"/>
</dbReference>
<reference evidence="3 4" key="1">
    <citation type="submission" date="2018-11" db="EMBL/GenBank/DDBJ databases">
        <authorList>
            <person name="Huo Y."/>
        </authorList>
    </citation>
    <scope>NUCLEOTIDE SEQUENCE [LARGE SCALE GENOMIC DNA]</scope>
    <source>
        <strain evidence="3 4">DSM 30132</strain>
    </source>
</reference>
<protein>
    <submittedName>
        <fullName evidence="2">Antirestriction protein ArdC</fullName>
    </submittedName>
    <submittedName>
        <fullName evidence="3">DUF1738 domain-containing protein</fullName>
    </submittedName>
</protein>
<proteinExistence type="predicted"/>
<evidence type="ECO:0000313" key="5">
    <source>
        <dbReference type="Proteomes" id="UP000518315"/>
    </source>
</evidence>
<dbReference type="Pfam" id="PF08401">
    <property type="entry name" value="ArdcN"/>
    <property type="match status" value="1"/>
</dbReference>
<comment type="caution">
    <text evidence="3">The sequence shown here is derived from an EMBL/GenBank/DDBJ whole genome shotgun (WGS) entry which is preliminary data.</text>
</comment>
<evidence type="ECO:0000259" key="1">
    <source>
        <dbReference type="Pfam" id="PF08401"/>
    </source>
</evidence>
<sequence length="196" mass="21588">MILRDCSASIAASAASSSRNVLLLWSECMARGFSSSTWMTFRQALELGACVRKGETGSMVVYANRISKIETDGEGREVERDIPFLKAYTVFNVEQIDGLPKSYAVPSEDNTVRPVDRIAHADAFFAATGALIRHGGDKAFYAPAPDYMASLHFCRRANWQRAYVIVFAGYCDPRGTRSALSFPQADDAYSLTAYNI</sequence>
<accession>A0A427MXC5</accession>
<dbReference type="GO" id="GO:0003697">
    <property type="term" value="F:single-stranded DNA binding"/>
    <property type="evidence" value="ECO:0007669"/>
    <property type="project" value="InterPro"/>
</dbReference>
<dbReference type="EMBL" id="RJJT01000012">
    <property type="protein sequence ID" value="RSB75794.1"/>
    <property type="molecule type" value="Genomic_DNA"/>
</dbReference>
<dbReference type="InterPro" id="IPR013610">
    <property type="entry name" value="ArdC_N"/>
</dbReference>
<feature type="domain" description="N-terminal" evidence="1">
    <location>
        <begin position="17"/>
        <end position="91"/>
    </location>
</feature>
<dbReference type="EMBL" id="JACHXH010000012">
    <property type="protein sequence ID" value="MBB3135926.1"/>
    <property type="molecule type" value="Genomic_DNA"/>
</dbReference>
<evidence type="ECO:0000313" key="2">
    <source>
        <dbReference type="EMBL" id="MBB3135926.1"/>
    </source>
</evidence>